<name>A0A3S0ZLF1_ELYCH</name>
<sequence>MWYDHGSDEDLDTEDGRRESRKEKRRDSRRDRRRESQDSRRESRGSRRSTQDSRRSSQNSQRDSQEIPRESQESHRSSKGGAAMEMLDETYHDPPSGKAAEKRVSEVKKPETLPDEGEHEQEKVPDEKLSAHERKAMPEDESHVESVSSKTHHQDTFGDWESEKGEPMTMTVDESDRRSSFRKKKRQKDDDASDTETLTRHTSETGSDAKSKRKRSDTGEKPRKYVPIEFGVWSLVEKRLVCEHPRLGRLGEPPQIRAQQNVPDWAERRLPCEVLYEDEIYTVCVEWKDEVEDDVSSLQMESSVQETPQPMPAPRSTITRHSHASGVPRESAKKSFKKNR</sequence>
<organism evidence="2 3">
    <name type="scientific">Elysia chlorotica</name>
    <name type="common">Eastern emerald elysia</name>
    <name type="synonym">Sea slug</name>
    <dbReference type="NCBI Taxonomy" id="188477"/>
    <lineage>
        <taxon>Eukaryota</taxon>
        <taxon>Metazoa</taxon>
        <taxon>Spiralia</taxon>
        <taxon>Lophotrochozoa</taxon>
        <taxon>Mollusca</taxon>
        <taxon>Gastropoda</taxon>
        <taxon>Heterobranchia</taxon>
        <taxon>Euthyneura</taxon>
        <taxon>Panpulmonata</taxon>
        <taxon>Sacoglossa</taxon>
        <taxon>Placobranchoidea</taxon>
        <taxon>Plakobranchidae</taxon>
        <taxon>Elysia</taxon>
    </lineage>
</organism>
<protein>
    <submittedName>
        <fullName evidence="2">Uncharacterized protein</fullName>
    </submittedName>
</protein>
<feature type="compositionally biased region" description="Basic and acidic residues" evidence="1">
    <location>
        <begin position="99"/>
        <end position="112"/>
    </location>
</feature>
<feature type="compositionally biased region" description="Basic and acidic residues" evidence="1">
    <location>
        <begin position="197"/>
        <end position="223"/>
    </location>
</feature>
<feature type="compositionally biased region" description="Basic and acidic residues" evidence="1">
    <location>
        <begin position="1"/>
        <end position="55"/>
    </location>
</feature>
<comment type="caution">
    <text evidence="2">The sequence shown here is derived from an EMBL/GenBank/DDBJ whole genome shotgun (WGS) entry which is preliminary data.</text>
</comment>
<proteinExistence type="predicted"/>
<evidence type="ECO:0000256" key="1">
    <source>
        <dbReference type="SAM" id="MobiDB-lite"/>
    </source>
</evidence>
<accession>A0A3S0ZLF1</accession>
<evidence type="ECO:0000313" key="2">
    <source>
        <dbReference type="EMBL" id="RUS70109.1"/>
    </source>
</evidence>
<feature type="compositionally biased region" description="Basic and acidic residues" evidence="1">
    <location>
        <begin position="120"/>
        <end position="144"/>
    </location>
</feature>
<gene>
    <name evidence="2" type="ORF">EGW08_022134</name>
</gene>
<feature type="compositionally biased region" description="Polar residues" evidence="1">
    <location>
        <begin position="299"/>
        <end position="308"/>
    </location>
</feature>
<feature type="compositionally biased region" description="Basic and acidic residues" evidence="1">
    <location>
        <begin position="152"/>
        <end position="166"/>
    </location>
</feature>
<evidence type="ECO:0000313" key="3">
    <source>
        <dbReference type="Proteomes" id="UP000271974"/>
    </source>
</evidence>
<dbReference type="EMBL" id="RQTK01001490">
    <property type="protein sequence ID" value="RUS70109.1"/>
    <property type="molecule type" value="Genomic_DNA"/>
</dbReference>
<keyword evidence="3" id="KW-1185">Reference proteome</keyword>
<feature type="region of interest" description="Disordered" evidence="1">
    <location>
        <begin position="299"/>
        <end position="340"/>
    </location>
</feature>
<reference evidence="2 3" key="1">
    <citation type="submission" date="2019-01" db="EMBL/GenBank/DDBJ databases">
        <title>A draft genome assembly of the solar-powered sea slug Elysia chlorotica.</title>
        <authorList>
            <person name="Cai H."/>
            <person name="Li Q."/>
            <person name="Fang X."/>
            <person name="Li J."/>
            <person name="Curtis N.E."/>
            <person name="Altenburger A."/>
            <person name="Shibata T."/>
            <person name="Feng M."/>
            <person name="Maeda T."/>
            <person name="Schwartz J.A."/>
            <person name="Shigenobu S."/>
            <person name="Lundholm N."/>
            <person name="Nishiyama T."/>
            <person name="Yang H."/>
            <person name="Hasebe M."/>
            <person name="Li S."/>
            <person name="Pierce S.K."/>
            <person name="Wang J."/>
        </authorList>
    </citation>
    <scope>NUCLEOTIDE SEQUENCE [LARGE SCALE GENOMIC DNA]</scope>
    <source>
        <strain evidence="2">EC2010</strain>
        <tissue evidence="2">Whole organism of an adult</tissue>
    </source>
</reference>
<feature type="region of interest" description="Disordered" evidence="1">
    <location>
        <begin position="1"/>
        <end position="223"/>
    </location>
</feature>
<feature type="compositionally biased region" description="Basic and acidic residues" evidence="1">
    <location>
        <begin position="63"/>
        <end position="76"/>
    </location>
</feature>
<dbReference type="AlphaFoldDB" id="A0A3S0ZLF1"/>
<dbReference type="Proteomes" id="UP000271974">
    <property type="component" value="Unassembled WGS sequence"/>
</dbReference>